<proteinExistence type="predicted"/>
<dbReference type="STRING" id="1304281.ACM44_12785"/>
<dbReference type="EMBL" id="LFNG01000021">
    <property type="protein sequence ID" value="KMQ70361.1"/>
    <property type="molecule type" value="Genomic_DNA"/>
</dbReference>
<evidence type="ECO:0000256" key="1">
    <source>
        <dbReference type="SAM" id="Phobius"/>
    </source>
</evidence>
<keyword evidence="3" id="KW-1185">Reference proteome</keyword>
<dbReference type="PROSITE" id="PS51257">
    <property type="entry name" value="PROKAR_LIPOPROTEIN"/>
    <property type="match status" value="1"/>
</dbReference>
<gene>
    <name evidence="2" type="ORF">ACM44_12785</name>
</gene>
<keyword evidence="1" id="KW-0472">Membrane</keyword>
<protein>
    <submittedName>
        <fullName evidence="2">Uncharacterized protein</fullName>
    </submittedName>
</protein>
<organism evidence="2 3">
    <name type="scientific">Chryseobacterium koreense CCUG 49689</name>
    <dbReference type="NCBI Taxonomy" id="1304281"/>
    <lineage>
        <taxon>Bacteria</taxon>
        <taxon>Pseudomonadati</taxon>
        <taxon>Bacteroidota</taxon>
        <taxon>Flavobacteriia</taxon>
        <taxon>Flavobacteriales</taxon>
        <taxon>Weeksellaceae</taxon>
        <taxon>Chryseobacterium group</taxon>
        <taxon>Chryseobacterium</taxon>
    </lineage>
</organism>
<evidence type="ECO:0000313" key="2">
    <source>
        <dbReference type="EMBL" id="KMQ70361.1"/>
    </source>
</evidence>
<reference evidence="2 3" key="1">
    <citation type="journal article" date="2004" name="Int. J. Syst. Evol. Microbiol.">
        <title>Kaistella koreensis gen. nov., sp. nov., a novel member of the Chryseobacterium-Bergeyella-Riemerella branch.</title>
        <authorList>
            <person name="Kim M.K."/>
            <person name="Im W.T."/>
            <person name="Shin Y.K."/>
            <person name="Lim J.H."/>
            <person name="Kim S.H."/>
            <person name="Lee B.C."/>
            <person name="Park M.Y."/>
            <person name="Lee K.Y."/>
            <person name="Lee S.T."/>
        </authorList>
    </citation>
    <scope>NUCLEOTIDE SEQUENCE [LARGE SCALE GENOMIC DNA]</scope>
    <source>
        <strain evidence="2 3">CCUG 49689</strain>
    </source>
</reference>
<accession>A0A0J7IX03</accession>
<feature type="transmembrane region" description="Helical" evidence="1">
    <location>
        <begin position="12"/>
        <end position="33"/>
    </location>
</feature>
<comment type="caution">
    <text evidence="2">The sequence shown here is derived from an EMBL/GenBank/DDBJ whole genome shotgun (WGS) entry which is preliminary data.</text>
</comment>
<evidence type="ECO:0000313" key="3">
    <source>
        <dbReference type="Proteomes" id="UP000035900"/>
    </source>
</evidence>
<keyword evidence="1" id="KW-0812">Transmembrane</keyword>
<dbReference type="Proteomes" id="UP000035900">
    <property type="component" value="Unassembled WGS sequence"/>
</dbReference>
<dbReference type="OrthoDB" id="1445021at2"/>
<sequence length="180" mass="20646">MKLLKNSVLRNIFAAIGLLSCGLIAIVLTFFAYSITWGNRDKIDEATNSDVRFVLNWCQLGDEKIEKVLRSYVSKSGFTGDHHDAYLIKIKGFKYDDLEKAQPGKWYRGDQLPELLKEAVSFGMSFKQETPWFINESEILKDDCYVYPWFIGTDGLTPRSIQIIILKPKLSLVYYIDASI</sequence>
<dbReference type="PATRIC" id="fig|1304281.5.peg.2755"/>
<keyword evidence="1" id="KW-1133">Transmembrane helix</keyword>
<dbReference type="RefSeq" id="WP_048500439.1">
    <property type="nucleotide sequence ID" value="NZ_LFNG01000021.1"/>
</dbReference>
<name>A0A0J7IX03_9FLAO</name>
<dbReference type="AlphaFoldDB" id="A0A0J7IX03"/>